<dbReference type="Proteomes" id="UP000033858">
    <property type="component" value="Unassembled WGS sequence"/>
</dbReference>
<dbReference type="InterPro" id="IPR036779">
    <property type="entry name" value="LysM_dom_sf"/>
</dbReference>
<evidence type="ECO:0000259" key="2">
    <source>
        <dbReference type="PROSITE" id="PS51782"/>
    </source>
</evidence>
<protein>
    <submittedName>
        <fullName evidence="3">Peptidase M23 family protein</fullName>
    </submittedName>
</protein>
<dbReference type="InterPro" id="IPR011055">
    <property type="entry name" value="Dup_hybrid_motif"/>
</dbReference>
<dbReference type="PANTHER" id="PTHR21666:SF289">
    <property type="entry name" value="L-ALA--D-GLU ENDOPEPTIDASE"/>
    <property type="match status" value="1"/>
</dbReference>
<dbReference type="PROSITE" id="PS51782">
    <property type="entry name" value="LYSM"/>
    <property type="match status" value="2"/>
</dbReference>
<evidence type="ECO:0000313" key="4">
    <source>
        <dbReference type="Proteomes" id="UP000033858"/>
    </source>
</evidence>
<accession>A0A0G0XF92</accession>
<gene>
    <name evidence="3" type="ORF">UU32_C0016G0009</name>
</gene>
<dbReference type="Gene3D" id="2.70.70.10">
    <property type="entry name" value="Glucose Permease (Domain IIA)"/>
    <property type="match status" value="1"/>
</dbReference>
<dbReference type="CDD" id="cd12797">
    <property type="entry name" value="M23_peptidase"/>
    <property type="match status" value="1"/>
</dbReference>
<dbReference type="InterPro" id="IPR016047">
    <property type="entry name" value="M23ase_b-sheet_dom"/>
</dbReference>
<evidence type="ECO:0000256" key="1">
    <source>
        <dbReference type="ARBA" id="ARBA00022729"/>
    </source>
</evidence>
<dbReference type="Pfam" id="PF01476">
    <property type="entry name" value="LysM"/>
    <property type="match status" value="2"/>
</dbReference>
<sequence>MEEILSLLEDIKLFFIELYGFIYKSLHLSFLKFEDRKGVFVSALYRQRGKLARRLTHYGMGSLVALGVLIAPIVAQEFPGGNVDPWEVTTSTVLSATTEDPGIDTLISDKMRDKIIEYEVQEGDNIKSIAAKFGVDEDTIRWRNNLTGDRIKIGQALEILPVTGIAHKVTKGDTVYSIAKKYDAVAQAVVDFPFNTFSNDETFELAIGQTVIVPDGVKPAEVPSAPRIRQITPDAGTLVASGDFVWPTAGSITQRFVWYHKGVDIANRTAPNILAADSGRVVIAGWPDANGYGNRVIIDHGNGYKTLYAHMSKIFVISGQTVSRGSAIGQMGSTGRSTGAHLHFEIIQNGVYLNPLNFLK</sequence>
<dbReference type="Gene3D" id="3.10.350.10">
    <property type="entry name" value="LysM domain"/>
    <property type="match status" value="2"/>
</dbReference>
<dbReference type="SUPFAM" id="SSF54106">
    <property type="entry name" value="LysM domain"/>
    <property type="match status" value="1"/>
</dbReference>
<name>A0A0G0XF92_9BACT</name>
<reference evidence="3 4" key="1">
    <citation type="journal article" date="2015" name="Nature">
        <title>rRNA introns, odd ribosomes, and small enigmatic genomes across a large radiation of phyla.</title>
        <authorList>
            <person name="Brown C.T."/>
            <person name="Hug L.A."/>
            <person name="Thomas B.C."/>
            <person name="Sharon I."/>
            <person name="Castelle C.J."/>
            <person name="Singh A."/>
            <person name="Wilkins M.J."/>
            <person name="Williams K.H."/>
            <person name="Banfield J.F."/>
        </authorList>
    </citation>
    <scope>NUCLEOTIDE SEQUENCE [LARGE SCALE GENOMIC DNA]</scope>
</reference>
<dbReference type="InterPro" id="IPR018392">
    <property type="entry name" value="LysM"/>
</dbReference>
<feature type="domain" description="LysM" evidence="2">
    <location>
        <begin position="165"/>
        <end position="213"/>
    </location>
</feature>
<dbReference type="SUPFAM" id="SSF51261">
    <property type="entry name" value="Duplicated hybrid motif"/>
    <property type="match status" value="1"/>
</dbReference>
<dbReference type="Pfam" id="PF01551">
    <property type="entry name" value="Peptidase_M23"/>
    <property type="match status" value="1"/>
</dbReference>
<dbReference type="InterPro" id="IPR050570">
    <property type="entry name" value="Cell_wall_metabolism_enzyme"/>
</dbReference>
<keyword evidence="1" id="KW-0732">Signal</keyword>
<dbReference type="PANTHER" id="PTHR21666">
    <property type="entry name" value="PEPTIDASE-RELATED"/>
    <property type="match status" value="1"/>
</dbReference>
<evidence type="ECO:0000313" key="3">
    <source>
        <dbReference type="EMBL" id="KKR86402.1"/>
    </source>
</evidence>
<comment type="caution">
    <text evidence="3">The sequence shown here is derived from an EMBL/GenBank/DDBJ whole genome shotgun (WGS) entry which is preliminary data.</text>
</comment>
<dbReference type="SMART" id="SM00257">
    <property type="entry name" value="LysM"/>
    <property type="match status" value="2"/>
</dbReference>
<feature type="domain" description="LysM" evidence="2">
    <location>
        <begin position="116"/>
        <end position="159"/>
    </location>
</feature>
<dbReference type="EMBL" id="LCAE01000016">
    <property type="protein sequence ID" value="KKR86402.1"/>
    <property type="molecule type" value="Genomic_DNA"/>
</dbReference>
<proteinExistence type="predicted"/>
<dbReference type="CDD" id="cd00118">
    <property type="entry name" value="LysM"/>
    <property type="match status" value="2"/>
</dbReference>
<dbReference type="AlphaFoldDB" id="A0A0G0XF92"/>
<dbReference type="GO" id="GO:0004222">
    <property type="term" value="F:metalloendopeptidase activity"/>
    <property type="evidence" value="ECO:0007669"/>
    <property type="project" value="TreeGrafter"/>
</dbReference>
<organism evidence="3 4">
    <name type="scientific">Candidatus Woesebacteria bacterium GW2011_GWB1_41_10</name>
    <dbReference type="NCBI Taxonomy" id="1618577"/>
    <lineage>
        <taxon>Bacteria</taxon>
        <taxon>Candidatus Woeseibacteriota</taxon>
    </lineage>
</organism>
<dbReference type="PATRIC" id="fig|1618577.3.peg.271"/>